<feature type="compositionally biased region" description="Polar residues" evidence="1">
    <location>
        <begin position="460"/>
        <end position="470"/>
    </location>
</feature>
<feature type="region of interest" description="Disordered" evidence="1">
    <location>
        <begin position="794"/>
        <end position="933"/>
    </location>
</feature>
<dbReference type="InterPro" id="IPR042915">
    <property type="entry name" value="BTBD18"/>
</dbReference>
<organism evidence="3 4">
    <name type="scientific">Dicentrarchus labrax</name>
    <name type="common">European seabass</name>
    <name type="synonym">Morone labrax</name>
    <dbReference type="NCBI Taxonomy" id="13489"/>
    <lineage>
        <taxon>Eukaryota</taxon>
        <taxon>Metazoa</taxon>
        <taxon>Chordata</taxon>
        <taxon>Craniata</taxon>
        <taxon>Vertebrata</taxon>
        <taxon>Euteleostomi</taxon>
        <taxon>Actinopterygii</taxon>
        <taxon>Neopterygii</taxon>
        <taxon>Teleostei</taxon>
        <taxon>Neoteleostei</taxon>
        <taxon>Acanthomorphata</taxon>
        <taxon>Eupercaria</taxon>
        <taxon>Moronidae</taxon>
        <taxon>Dicentrarchus</taxon>
    </lineage>
</organism>
<feature type="compositionally biased region" description="Basic and acidic residues" evidence="1">
    <location>
        <begin position="913"/>
        <end position="930"/>
    </location>
</feature>
<dbReference type="Gene3D" id="3.30.710.10">
    <property type="entry name" value="Potassium Channel Kv1.1, Chain A"/>
    <property type="match status" value="1"/>
</dbReference>
<name>A0A8C4H869_DICLA</name>
<feature type="compositionally biased region" description="Basic and acidic residues" evidence="1">
    <location>
        <begin position="1057"/>
        <end position="1073"/>
    </location>
</feature>
<reference evidence="3" key="2">
    <citation type="submission" date="2025-09" db="UniProtKB">
        <authorList>
            <consortium name="Ensembl"/>
        </authorList>
    </citation>
    <scope>IDENTIFICATION</scope>
</reference>
<feature type="region of interest" description="Disordered" evidence="1">
    <location>
        <begin position="973"/>
        <end position="1005"/>
    </location>
</feature>
<feature type="compositionally biased region" description="Acidic residues" evidence="1">
    <location>
        <begin position="1142"/>
        <end position="1161"/>
    </location>
</feature>
<feature type="compositionally biased region" description="Basic and acidic residues" evidence="1">
    <location>
        <begin position="639"/>
        <end position="659"/>
    </location>
</feature>
<feature type="domain" description="BTB" evidence="2">
    <location>
        <begin position="27"/>
        <end position="96"/>
    </location>
</feature>
<dbReference type="GO" id="GO:0032968">
    <property type="term" value="P:positive regulation of transcription elongation by RNA polymerase II"/>
    <property type="evidence" value="ECO:0007669"/>
    <property type="project" value="InterPro"/>
</dbReference>
<keyword evidence="4" id="KW-1185">Reference proteome</keyword>
<dbReference type="GeneTree" id="ENSGT00940000171111"/>
<evidence type="ECO:0000313" key="4">
    <source>
        <dbReference type="Proteomes" id="UP000694389"/>
    </source>
</evidence>
<reference evidence="3" key="1">
    <citation type="submission" date="2025-08" db="UniProtKB">
        <authorList>
            <consortium name="Ensembl"/>
        </authorList>
    </citation>
    <scope>IDENTIFICATION</scope>
</reference>
<evidence type="ECO:0000259" key="2">
    <source>
        <dbReference type="PROSITE" id="PS50097"/>
    </source>
</evidence>
<feature type="region of interest" description="Disordered" evidence="1">
    <location>
        <begin position="448"/>
        <end position="470"/>
    </location>
</feature>
<feature type="compositionally biased region" description="Basic and acidic residues" evidence="1">
    <location>
        <begin position="834"/>
        <end position="843"/>
    </location>
</feature>
<dbReference type="PROSITE" id="PS50097">
    <property type="entry name" value="BTB"/>
    <property type="match status" value="1"/>
</dbReference>
<dbReference type="Pfam" id="PF00651">
    <property type="entry name" value="BTB"/>
    <property type="match status" value="1"/>
</dbReference>
<feature type="region of interest" description="Disordered" evidence="1">
    <location>
        <begin position="126"/>
        <end position="195"/>
    </location>
</feature>
<feature type="compositionally biased region" description="Low complexity" evidence="1">
    <location>
        <begin position="995"/>
        <end position="1004"/>
    </location>
</feature>
<dbReference type="Proteomes" id="UP000694389">
    <property type="component" value="Unassembled WGS sequence"/>
</dbReference>
<feature type="compositionally biased region" description="Basic and acidic residues" evidence="1">
    <location>
        <begin position="1024"/>
        <end position="1039"/>
    </location>
</feature>
<dbReference type="AlphaFoldDB" id="A0A8C4H869"/>
<feature type="compositionally biased region" description="Polar residues" evidence="1">
    <location>
        <begin position="126"/>
        <end position="145"/>
    </location>
</feature>
<dbReference type="InterPro" id="IPR000210">
    <property type="entry name" value="BTB/POZ_dom"/>
</dbReference>
<feature type="compositionally biased region" description="Acidic residues" evidence="1">
    <location>
        <begin position="1105"/>
        <end position="1114"/>
    </location>
</feature>
<feature type="region of interest" description="Disordered" evidence="1">
    <location>
        <begin position="282"/>
        <end position="332"/>
    </location>
</feature>
<dbReference type="SMART" id="SM00225">
    <property type="entry name" value="BTB"/>
    <property type="match status" value="1"/>
</dbReference>
<dbReference type="InterPro" id="IPR011333">
    <property type="entry name" value="SKP1/BTB/POZ_sf"/>
</dbReference>
<feature type="compositionally biased region" description="Polar residues" evidence="1">
    <location>
        <begin position="975"/>
        <end position="985"/>
    </location>
</feature>
<sequence length="1161" mass="129282">MQRYQWPGYEMQLLRELQRQQNNAQFCDTMLQTEGISVPTHSCILAALSPYLSQKLSASPPPPYGQMRQLQLQAVKAQTLLKLVGLLYSGEVEVKGSIEQNDVLSAARQFGITDLVEGQSFSISLNDDSNSLTPQEDSSHLQSSEFGDRVGTGLDDEKTNAKTAETREDTEQRSHANRDEIPGEEQGNSTEKHACANVGMKSLAKMKQMQKMIMKETTQISIKVKLRRRTKGEVWEVVSMQDADDTLSVLSSMKQTDRTNGEPSSVQPGQLHKPETLILQSATANSPEPPPHPSNTPDSQLLCGDCLNPNHNHDVESVPLPQSQGPAEESEEQIEKLLEDIMMGLNILPNLKRDCKKSHHLQPGHDGAPAMCQVPVTEDERAHSQMHAPVGAAGCVYNQDFGTQIGHSSASTGIHCCFTAQRQPSCSSLLLAHSDAVLIQQHQQRSPQYHSSMWQRDGTSHQSTPLSKSLNCPYPEAPTVRSVIPTSLYSSGQKPHYLEHQEPSSQGDQNILEFLPMMNEAESLRFFSLPCVDDMRLPRCLSPLEPFASAAKCQPILNNSTDQGEKIQPQPSQNGRSWLTENPGSLQFPLSAITHRENKSVYLPQDTNHSCWRWQKHPENPQNRGTWAESVSEVKSDQSKMKECLKWKQSDTKGDAAEPKRRKRKHTSHPQNAAGSLLAYDVKVSDGTKSQINLSVCSVSLSSNNVLAKEREMATSALNIPNKFIGIPDEPSAITESSREKTRGAGDLSIDQTRIRTRSFLKKTQETPSDTSLENYLVLKPVACRAKILNKQGVSPVRRKRGRPRKAKLEESYPAISGNNSHGAESEQQIDNNLPKEKEEGDKTKRRHKRRRRTRSEREVIAVKKAKSAETAGKAEADDNDDRKLDAPKRQRMVTLKEIQKLIKRQHSKTRKSKESEDKETNETARDVGGEAKACGSRCEKLFKGTELDIDISQPQNGDRIEEPCVNVTVDKNHNQIFNKSTAEYSKSRRDDTNSSTSETSLLSEEYHPVFSFDVLGEEVAKLGAEREQAPRSSDEALKASDAVSDTTQQTTINDEGSSHSDTHTALQEDKMPLDSSVNPQTAERTHPPLSGAVGFIRSSGCNREEEEEEEEVEVDVLFYSPDKVAQSRECENRLDNMNISPEEEEEEDVNEIDVTGDEAE</sequence>
<evidence type="ECO:0000256" key="1">
    <source>
        <dbReference type="SAM" id="MobiDB-lite"/>
    </source>
</evidence>
<feature type="compositionally biased region" description="Basic residues" evidence="1">
    <location>
        <begin position="797"/>
        <end position="806"/>
    </location>
</feature>
<feature type="region of interest" description="Disordered" evidence="1">
    <location>
        <begin position="1130"/>
        <end position="1161"/>
    </location>
</feature>
<feature type="compositionally biased region" description="Basic residues" evidence="1">
    <location>
        <begin position="844"/>
        <end position="855"/>
    </location>
</feature>
<feature type="compositionally biased region" description="Basic and acidic residues" evidence="1">
    <location>
        <begin position="155"/>
        <end position="181"/>
    </location>
</feature>
<feature type="compositionally biased region" description="Polar residues" evidence="1">
    <location>
        <begin position="1044"/>
        <end position="1056"/>
    </location>
</feature>
<evidence type="ECO:0000313" key="3">
    <source>
        <dbReference type="Ensembl" id="ENSDLAP00005038260.1"/>
    </source>
</evidence>
<dbReference type="PANTHER" id="PTHR47639">
    <property type="entry name" value="BTB/POZ DOMAIN-CONTAINING PROTEIN 18"/>
    <property type="match status" value="1"/>
</dbReference>
<dbReference type="SUPFAM" id="SSF54695">
    <property type="entry name" value="POZ domain"/>
    <property type="match status" value="1"/>
</dbReference>
<protein>
    <recommendedName>
        <fullName evidence="2">BTB domain-containing protein</fullName>
    </recommendedName>
</protein>
<proteinExistence type="predicted"/>
<accession>A0A8C4H869</accession>
<feature type="compositionally biased region" description="Basic and acidic residues" evidence="1">
    <location>
        <begin position="873"/>
        <end position="889"/>
    </location>
</feature>
<feature type="region of interest" description="Disordered" evidence="1">
    <location>
        <begin position="639"/>
        <end position="674"/>
    </location>
</feature>
<dbReference type="Ensembl" id="ENSDLAT00005040852.2">
    <property type="protein sequence ID" value="ENSDLAP00005038260.1"/>
    <property type="gene ID" value="ENSDLAG00005017082.2"/>
</dbReference>
<feature type="region of interest" description="Disordered" evidence="1">
    <location>
        <begin position="1024"/>
        <end position="1114"/>
    </location>
</feature>
<feature type="compositionally biased region" description="Basic residues" evidence="1">
    <location>
        <begin position="902"/>
        <end position="912"/>
    </location>
</feature>
<feature type="region of interest" description="Disordered" evidence="1">
    <location>
        <begin position="729"/>
        <end position="750"/>
    </location>
</feature>
<feature type="compositionally biased region" description="Polar residues" evidence="1">
    <location>
        <begin position="817"/>
        <end position="832"/>
    </location>
</feature>
<dbReference type="PANTHER" id="PTHR47639:SF1">
    <property type="entry name" value="BTB_POZ DOMAIN-CONTAINING PROTEIN 18"/>
    <property type="match status" value="1"/>
</dbReference>